<dbReference type="PIRSF" id="PIRSF035805">
    <property type="entry name" value="TK_cell"/>
    <property type="match status" value="1"/>
</dbReference>
<dbReference type="GO" id="GO:0071897">
    <property type="term" value="P:DNA biosynthetic process"/>
    <property type="evidence" value="ECO:0007669"/>
    <property type="project" value="UniProtKB-KW"/>
</dbReference>
<dbReference type="AlphaFoldDB" id="A0A7Y0L4J0"/>
<evidence type="ECO:0000256" key="10">
    <source>
        <dbReference type="RuleBase" id="RU000544"/>
    </source>
</evidence>
<dbReference type="Gene3D" id="3.30.60.20">
    <property type="match status" value="1"/>
</dbReference>
<evidence type="ECO:0000256" key="4">
    <source>
        <dbReference type="ARBA" id="ARBA00022679"/>
    </source>
</evidence>
<dbReference type="GO" id="GO:0005524">
    <property type="term" value="F:ATP binding"/>
    <property type="evidence" value="ECO:0007669"/>
    <property type="project" value="UniProtKB-KW"/>
</dbReference>
<comment type="similarity">
    <text evidence="1 11">Belongs to the thymidine kinase family.</text>
</comment>
<keyword evidence="4 10" id="KW-0808">Transferase</keyword>
<dbReference type="RefSeq" id="WP_169097428.1">
    <property type="nucleotide sequence ID" value="NZ_JABBVZ010000012.1"/>
</dbReference>
<dbReference type="InterPro" id="IPR001267">
    <property type="entry name" value="Thymidine_kinase"/>
</dbReference>
<evidence type="ECO:0000313" key="12">
    <source>
        <dbReference type="EMBL" id="NMP21744.1"/>
    </source>
</evidence>
<evidence type="ECO:0000313" key="13">
    <source>
        <dbReference type="Proteomes" id="UP000533476"/>
    </source>
</evidence>
<evidence type="ECO:0000256" key="7">
    <source>
        <dbReference type="ARBA" id="ARBA00022840"/>
    </source>
</evidence>
<dbReference type="GO" id="GO:0005829">
    <property type="term" value="C:cytosol"/>
    <property type="evidence" value="ECO:0007669"/>
    <property type="project" value="TreeGrafter"/>
</dbReference>
<dbReference type="Pfam" id="PF00265">
    <property type="entry name" value="TK"/>
    <property type="match status" value="1"/>
</dbReference>
<dbReference type="EMBL" id="JABBVZ010000012">
    <property type="protein sequence ID" value="NMP21744.1"/>
    <property type="molecule type" value="Genomic_DNA"/>
</dbReference>
<name>A0A7Y0L4J0_9FIRM</name>
<dbReference type="Gene3D" id="3.40.50.300">
    <property type="entry name" value="P-loop containing nucleotide triphosphate hydrolases"/>
    <property type="match status" value="1"/>
</dbReference>
<keyword evidence="3 10" id="KW-0237">DNA synthesis</keyword>
<dbReference type="GO" id="GO:0046104">
    <property type="term" value="P:thymidine metabolic process"/>
    <property type="evidence" value="ECO:0007669"/>
    <property type="project" value="TreeGrafter"/>
</dbReference>
<evidence type="ECO:0000256" key="9">
    <source>
        <dbReference type="PIRSR" id="PIRSR035805-2"/>
    </source>
</evidence>
<organism evidence="12 13">
    <name type="scientific">Sulfobacillus harzensis</name>
    <dbReference type="NCBI Taxonomy" id="2729629"/>
    <lineage>
        <taxon>Bacteria</taxon>
        <taxon>Bacillati</taxon>
        <taxon>Bacillota</taxon>
        <taxon>Clostridia</taxon>
        <taxon>Eubacteriales</taxon>
        <taxon>Clostridiales Family XVII. Incertae Sedis</taxon>
        <taxon>Sulfobacillus</taxon>
    </lineage>
</organism>
<evidence type="ECO:0000256" key="11">
    <source>
        <dbReference type="RuleBase" id="RU004165"/>
    </source>
</evidence>
<keyword evidence="6 10" id="KW-0418">Kinase</keyword>
<keyword evidence="5 10" id="KW-0547">Nucleotide-binding</keyword>
<evidence type="ECO:0000256" key="5">
    <source>
        <dbReference type="ARBA" id="ARBA00022741"/>
    </source>
</evidence>
<feature type="active site" description="Proton acceptor" evidence="8">
    <location>
        <position position="88"/>
    </location>
</feature>
<evidence type="ECO:0000256" key="6">
    <source>
        <dbReference type="ARBA" id="ARBA00022777"/>
    </source>
</evidence>
<protein>
    <recommendedName>
        <fullName evidence="2 10">Thymidine kinase</fullName>
        <ecNumber evidence="2 10">2.7.1.21</ecNumber>
    </recommendedName>
</protein>
<comment type="caution">
    <text evidence="12">The sequence shown here is derived from an EMBL/GenBank/DDBJ whole genome shotgun (WGS) entry which is preliminary data.</text>
</comment>
<keyword evidence="7 10" id="KW-0067">ATP-binding</keyword>
<feature type="binding site" evidence="9">
    <location>
        <begin position="165"/>
        <end position="168"/>
    </location>
    <ligand>
        <name>substrate</name>
    </ligand>
</feature>
<dbReference type="SUPFAM" id="SSF52540">
    <property type="entry name" value="P-loop containing nucleoside triphosphate hydrolases"/>
    <property type="match status" value="1"/>
</dbReference>
<proteinExistence type="inferred from homology"/>
<evidence type="ECO:0000256" key="3">
    <source>
        <dbReference type="ARBA" id="ARBA00022634"/>
    </source>
</evidence>
<evidence type="ECO:0000256" key="1">
    <source>
        <dbReference type="ARBA" id="ARBA00007587"/>
    </source>
</evidence>
<reference evidence="12 13" key="1">
    <citation type="submission" date="2020-04" db="EMBL/GenBank/DDBJ databases">
        <authorList>
            <person name="Zhang R."/>
            <person name="Schippers A."/>
        </authorList>
    </citation>
    <scope>NUCLEOTIDE SEQUENCE [LARGE SCALE GENOMIC DNA]</scope>
    <source>
        <strain evidence="12 13">DSM 109850</strain>
    </source>
</reference>
<comment type="catalytic activity">
    <reaction evidence="10">
        <text>thymidine + ATP = dTMP + ADP + H(+)</text>
        <dbReference type="Rhea" id="RHEA:19129"/>
        <dbReference type="ChEBI" id="CHEBI:15378"/>
        <dbReference type="ChEBI" id="CHEBI:17748"/>
        <dbReference type="ChEBI" id="CHEBI:30616"/>
        <dbReference type="ChEBI" id="CHEBI:63528"/>
        <dbReference type="ChEBI" id="CHEBI:456216"/>
        <dbReference type="EC" id="2.7.1.21"/>
    </reaction>
</comment>
<dbReference type="GO" id="GO:0004797">
    <property type="term" value="F:thymidine kinase activity"/>
    <property type="evidence" value="ECO:0007669"/>
    <property type="project" value="UniProtKB-EC"/>
</dbReference>
<evidence type="ECO:0000256" key="2">
    <source>
        <dbReference type="ARBA" id="ARBA00012118"/>
    </source>
</evidence>
<dbReference type="InterPro" id="IPR027417">
    <property type="entry name" value="P-loop_NTPase"/>
</dbReference>
<accession>A0A7Y0L4J0</accession>
<feature type="binding site" evidence="9">
    <location>
        <position position="171"/>
    </location>
    <ligand>
        <name>substrate</name>
    </ligand>
</feature>
<dbReference type="Proteomes" id="UP000533476">
    <property type="component" value="Unassembled WGS sequence"/>
</dbReference>
<sequence length="193" mass="21307">MAGLIKVITGEMFSGKSEELARLVEQCLANDHRVQVFYPAMSSRGSTRDIEQRLEPHDHLLVQAVPNADAEQMSALVAPTADVIVVDEAQFFSPAIVRVVREWRRRGCLVLIGGLDQDYLEHPFGCMGDLMCIANEVVKFHAFCAACGAQDAFISHRISAESGQIAVGESYVPLCEDCYVKTLTQREETVFAD</sequence>
<gene>
    <name evidence="12" type="ORF">HIJ39_05175</name>
</gene>
<keyword evidence="13" id="KW-1185">Reference proteome</keyword>
<evidence type="ECO:0000256" key="8">
    <source>
        <dbReference type="PIRSR" id="PIRSR035805-1"/>
    </source>
</evidence>
<dbReference type="SUPFAM" id="SSF57716">
    <property type="entry name" value="Glucocorticoid receptor-like (DNA-binding domain)"/>
    <property type="match status" value="1"/>
</dbReference>
<dbReference type="EC" id="2.7.1.21" evidence="2 10"/>
<dbReference type="PANTHER" id="PTHR11441">
    <property type="entry name" value="THYMIDINE KINASE"/>
    <property type="match status" value="1"/>
</dbReference>
<dbReference type="PANTHER" id="PTHR11441:SF0">
    <property type="entry name" value="THYMIDINE KINASE, CYTOSOLIC"/>
    <property type="match status" value="1"/>
</dbReference>